<protein>
    <submittedName>
        <fullName evidence="3">Por secretion system C-terminal sorting domain-containing protein</fullName>
    </submittedName>
</protein>
<gene>
    <name evidence="3" type="ORF">SAMN05421785_101184</name>
</gene>
<evidence type="ECO:0000259" key="2">
    <source>
        <dbReference type="Pfam" id="PF18962"/>
    </source>
</evidence>
<dbReference type="RefSeq" id="WP_076390075.1">
    <property type="nucleotide sequence ID" value="NZ_FTOV01000001.1"/>
</dbReference>
<dbReference type="OrthoDB" id="1288696at2"/>
<name>A0A1N7JZL7_9FLAO</name>
<keyword evidence="1" id="KW-0732">Signal</keyword>
<accession>A0A1N7JZL7</accession>
<evidence type="ECO:0000256" key="1">
    <source>
        <dbReference type="ARBA" id="ARBA00022729"/>
    </source>
</evidence>
<reference evidence="3 4" key="1">
    <citation type="submission" date="2017-01" db="EMBL/GenBank/DDBJ databases">
        <authorList>
            <person name="Mah S.A."/>
            <person name="Swanson W.J."/>
            <person name="Moy G.W."/>
            <person name="Vacquier V.D."/>
        </authorList>
    </citation>
    <scope>NUCLEOTIDE SEQUENCE [LARGE SCALE GENOMIC DNA]</scope>
    <source>
        <strain evidence="3 4">DSM 18014</strain>
    </source>
</reference>
<organism evidence="3 4">
    <name type="scientific">Chryseobacterium gambrini</name>
    <dbReference type="NCBI Taxonomy" id="373672"/>
    <lineage>
        <taxon>Bacteria</taxon>
        <taxon>Pseudomonadati</taxon>
        <taxon>Bacteroidota</taxon>
        <taxon>Flavobacteriia</taxon>
        <taxon>Flavobacteriales</taxon>
        <taxon>Weeksellaceae</taxon>
        <taxon>Chryseobacterium group</taxon>
        <taxon>Chryseobacterium</taxon>
    </lineage>
</organism>
<dbReference type="InterPro" id="IPR026444">
    <property type="entry name" value="Secre_tail"/>
</dbReference>
<proteinExistence type="predicted"/>
<dbReference type="NCBIfam" id="TIGR04183">
    <property type="entry name" value="Por_Secre_tail"/>
    <property type="match status" value="1"/>
</dbReference>
<dbReference type="Proteomes" id="UP000185781">
    <property type="component" value="Unassembled WGS sequence"/>
</dbReference>
<evidence type="ECO:0000313" key="4">
    <source>
        <dbReference type="Proteomes" id="UP000185781"/>
    </source>
</evidence>
<dbReference type="AlphaFoldDB" id="A0A1N7JZL7"/>
<evidence type="ECO:0000313" key="3">
    <source>
        <dbReference type="EMBL" id="SIS54644.1"/>
    </source>
</evidence>
<dbReference type="EMBL" id="FTOV01000001">
    <property type="protein sequence ID" value="SIS54644.1"/>
    <property type="molecule type" value="Genomic_DNA"/>
</dbReference>
<sequence length="334" mass="35447">MKKILLFISGILSIGSIYGQVIDSQNFNSLTPGNVGTNFTGASAGQGGYYLLNGVASDYQIATIDAAHANSLKITAGSGYVATSDPNNHSVVKLVGVNATAGNDIIKATCNFYTGSANGTGSVYITLFDDATTPGVIVSLIYNVATKTMTAGGTLTNAGTRGFFGIKTLGGTYPANTWVNVGMAYNMTTGVMNWYTPQESYTFSTPPSGYALIPALDVGQYRTYNINASGNSVAYNWAIDNFNLSYSNNTILATREEVSKAKEDIVIYPNPAKDIVTIEGKNKILSVYVYDLSGKRIDLPLTGNKVNISGLATGNYVLRIKTDEGVVTKKLIKE</sequence>
<feature type="domain" description="Secretion system C-terminal sorting" evidence="2">
    <location>
        <begin position="267"/>
        <end position="332"/>
    </location>
</feature>
<dbReference type="Pfam" id="PF18962">
    <property type="entry name" value="Por_Secre_tail"/>
    <property type="match status" value="1"/>
</dbReference>
<dbReference type="STRING" id="373672.SAMN05421785_101184"/>